<keyword evidence="4" id="KW-1185">Reference proteome</keyword>
<sequence length="287" mass="33623">MASWTDPSRQYLITSIRNRPVIWDKSYFSDNNYKSLKRDAFMQVTAALNAKFPSNFNWEDVRSQWKNLKDTFVRKLRWVHEGKYLEDQMKEPTWKFYRQLTFLNEKEAKRLDACEHTYELEPAPSDGRVQRKKRGHYEAGSSQDQMLSLFNASPDDDDHEKLESSGIMMTPPRGVKRRMSMRYSPTNSNNGSSSDGVEDEEEDDEDCEPGAKKSFYVEYESFKPHRRQSPNHMMPPAATQSPIQQDEFDHFGAMVAATLRRISIEQNHPTALRVQRRLYDALFAEEQ</sequence>
<dbReference type="GO" id="GO:0006357">
    <property type="term" value="P:regulation of transcription by RNA polymerase II"/>
    <property type="evidence" value="ECO:0007669"/>
    <property type="project" value="TreeGrafter"/>
</dbReference>
<dbReference type="OMA" id="CEHTYEL"/>
<evidence type="ECO:0000256" key="1">
    <source>
        <dbReference type="SAM" id="MobiDB-lite"/>
    </source>
</evidence>
<dbReference type="EMBL" id="GL379797">
    <property type="protein sequence ID" value="EGT32518.1"/>
    <property type="molecule type" value="Genomic_DNA"/>
</dbReference>
<dbReference type="InterPro" id="IPR039353">
    <property type="entry name" value="TF_Adf1"/>
</dbReference>
<dbReference type="GO" id="GO:0005667">
    <property type="term" value="C:transcription regulator complex"/>
    <property type="evidence" value="ECO:0007669"/>
    <property type="project" value="TreeGrafter"/>
</dbReference>
<dbReference type="HOGENOM" id="CLU_970538_0_0_1"/>
<dbReference type="InParanoid" id="G0MJ71"/>
<proteinExistence type="predicted"/>
<dbReference type="OrthoDB" id="5876908at2759"/>
<protein>
    <recommendedName>
        <fullName evidence="2">MADF domain-containing protein</fullName>
    </recommendedName>
</protein>
<dbReference type="Pfam" id="PF10545">
    <property type="entry name" value="MADF_DNA_bdg"/>
    <property type="match status" value="1"/>
</dbReference>
<evidence type="ECO:0000313" key="3">
    <source>
        <dbReference type="EMBL" id="EGT32518.1"/>
    </source>
</evidence>
<dbReference type="STRING" id="135651.G0MJ71"/>
<feature type="compositionally biased region" description="Acidic residues" evidence="1">
    <location>
        <begin position="196"/>
        <end position="208"/>
    </location>
</feature>
<feature type="compositionally biased region" description="Polar residues" evidence="1">
    <location>
        <begin position="183"/>
        <end position="195"/>
    </location>
</feature>
<feature type="region of interest" description="Disordered" evidence="1">
    <location>
        <begin position="122"/>
        <end position="209"/>
    </location>
</feature>
<evidence type="ECO:0000259" key="2">
    <source>
        <dbReference type="PROSITE" id="PS51029"/>
    </source>
</evidence>
<reference evidence="4" key="1">
    <citation type="submission" date="2011-07" db="EMBL/GenBank/DDBJ databases">
        <authorList>
            <consortium name="Caenorhabditis brenneri Sequencing and Analysis Consortium"/>
            <person name="Wilson R.K."/>
        </authorList>
    </citation>
    <scope>NUCLEOTIDE SEQUENCE [LARGE SCALE GENOMIC DNA]</scope>
    <source>
        <strain evidence="4">PB2801</strain>
    </source>
</reference>
<feature type="compositionally biased region" description="Polar residues" evidence="1">
    <location>
        <begin position="140"/>
        <end position="151"/>
    </location>
</feature>
<evidence type="ECO:0000313" key="4">
    <source>
        <dbReference type="Proteomes" id="UP000008068"/>
    </source>
</evidence>
<dbReference type="eggNOG" id="ENOG502SYWP">
    <property type="taxonomic scope" value="Eukaryota"/>
</dbReference>
<dbReference type="InterPro" id="IPR006578">
    <property type="entry name" value="MADF-dom"/>
</dbReference>
<dbReference type="GO" id="GO:0005634">
    <property type="term" value="C:nucleus"/>
    <property type="evidence" value="ECO:0007669"/>
    <property type="project" value="TreeGrafter"/>
</dbReference>
<dbReference type="AlphaFoldDB" id="G0MJ71"/>
<feature type="domain" description="MADF" evidence="2">
    <location>
        <begin position="11"/>
        <end position="108"/>
    </location>
</feature>
<dbReference type="PROSITE" id="PS51029">
    <property type="entry name" value="MADF"/>
    <property type="match status" value="1"/>
</dbReference>
<dbReference type="SMART" id="SM00595">
    <property type="entry name" value="MADF"/>
    <property type="match status" value="1"/>
</dbReference>
<dbReference type="FunCoup" id="G0MJ71">
    <property type="interactions" value="133"/>
</dbReference>
<organism evidence="4">
    <name type="scientific">Caenorhabditis brenneri</name>
    <name type="common">Nematode worm</name>
    <dbReference type="NCBI Taxonomy" id="135651"/>
    <lineage>
        <taxon>Eukaryota</taxon>
        <taxon>Metazoa</taxon>
        <taxon>Ecdysozoa</taxon>
        <taxon>Nematoda</taxon>
        <taxon>Chromadorea</taxon>
        <taxon>Rhabditida</taxon>
        <taxon>Rhabditina</taxon>
        <taxon>Rhabditomorpha</taxon>
        <taxon>Rhabditoidea</taxon>
        <taxon>Rhabditidae</taxon>
        <taxon>Peloderinae</taxon>
        <taxon>Caenorhabditis</taxon>
    </lineage>
</organism>
<dbReference type="PANTHER" id="PTHR12243:SF67">
    <property type="entry name" value="COREPRESSOR OF PANGOLIN, ISOFORM A-RELATED"/>
    <property type="match status" value="1"/>
</dbReference>
<dbReference type="Proteomes" id="UP000008068">
    <property type="component" value="Unassembled WGS sequence"/>
</dbReference>
<name>G0MJ71_CAEBE</name>
<gene>
    <name evidence="3" type="ORF">CAEBREN_05763</name>
</gene>
<accession>G0MJ71</accession>
<dbReference type="PANTHER" id="PTHR12243">
    <property type="entry name" value="MADF DOMAIN TRANSCRIPTION FACTOR"/>
    <property type="match status" value="1"/>
</dbReference>